<dbReference type="InterPro" id="IPR029045">
    <property type="entry name" value="ClpP/crotonase-like_dom_sf"/>
</dbReference>
<dbReference type="GO" id="GO:0030288">
    <property type="term" value="C:outer membrane-bounded periplasmic space"/>
    <property type="evidence" value="ECO:0007669"/>
    <property type="project" value="TreeGrafter"/>
</dbReference>
<dbReference type="GO" id="GO:0004175">
    <property type="term" value="F:endopeptidase activity"/>
    <property type="evidence" value="ECO:0007669"/>
    <property type="project" value="TreeGrafter"/>
</dbReference>
<protein>
    <submittedName>
        <fullName evidence="3">Exported protease/peptidase</fullName>
    </submittedName>
</protein>
<keyword evidence="1" id="KW-0732">Signal</keyword>
<feature type="chain" id="PRO_5002754774" evidence="1">
    <location>
        <begin position="25"/>
        <end position="456"/>
    </location>
</feature>
<dbReference type="HOGENOM" id="CLU_613866_0_0_6"/>
<dbReference type="Gene3D" id="3.90.226.10">
    <property type="entry name" value="2-enoyl-CoA Hydratase, Chain A, domain 1"/>
    <property type="match status" value="1"/>
</dbReference>
<dbReference type="InterPro" id="IPR005151">
    <property type="entry name" value="Tail-specific_protease"/>
</dbReference>
<evidence type="ECO:0000313" key="4">
    <source>
        <dbReference type="Proteomes" id="UP000001188"/>
    </source>
</evidence>
<dbReference type="SUPFAM" id="SSF52096">
    <property type="entry name" value="ClpP/crotonase"/>
    <property type="match status" value="1"/>
</dbReference>
<dbReference type="FunFam" id="3.90.226.10:FF:000199">
    <property type="entry name" value="Nisin-resistance protein"/>
    <property type="match status" value="1"/>
</dbReference>
<keyword evidence="3" id="KW-0645">Protease</keyword>
<feature type="domain" description="Tail specific protease" evidence="2">
    <location>
        <begin position="231"/>
        <end position="434"/>
    </location>
</feature>
<dbReference type="AlphaFoldDB" id="B0RNU4"/>
<evidence type="ECO:0000313" key="3">
    <source>
        <dbReference type="EMBL" id="CAP50129.1"/>
    </source>
</evidence>
<dbReference type="GO" id="GO:0006508">
    <property type="term" value="P:proteolysis"/>
    <property type="evidence" value="ECO:0007669"/>
    <property type="project" value="UniProtKB-KW"/>
</dbReference>
<evidence type="ECO:0000256" key="1">
    <source>
        <dbReference type="SAM" id="SignalP"/>
    </source>
</evidence>
<evidence type="ECO:0000259" key="2">
    <source>
        <dbReference type="SMART" id="SM00245"/>
    </source>
</evidence>
<feature type="signal peptide" evidence="1">
    <location>
        <begin position="1"/>
        <end position="24"/>
    </location>
</feature>
<dbReference type="PANTHER" id="PTHR32060">
    <property type="entry name" value="TAIL-SPECIFIC PROTEASE"/>
    <property type="match status" value="1"/>
</dbReference>
<accession>B0RNU4</accession>
<dbReference type="Pfam" id="PF03572">
    <property type="entry name" value="Peptidase_S41"/>
    <property type="match status" value="1"/>
</dbReference>
<reference evidence="3 4" key="1">
    <citation type="journal article" date="2008" name="J. Biotechnol.">
        <title>The genome of Xanthomonas campestris pv. campestris B100 and its use for the reconstruction of metabolic pathways involved in xanthan biosynthesis.</title>
        <authorList>
            <person name="Vorholter F.J."/>
            <person name="Schneiker S."/>
            <person name="Goesmann A."/>
            <person name="Krause L."/>
            <person name="Bekel T."/>
            <person name="Kaiser O."/>
            <person name="Linke B."/>
            <person name="Patschkowski T."/>
            <person name="Ruckert C."/>
            <person name="Schmid J."/>
            <person name="Sidhu V.K."/>
            <person name="Sieber V."/>
            <person name="Tauch A."/>
            <person name="Watt S.A."/>
            <person name="Weisshaar B."/>
            <person name="Becker A."/>
            <person name="Niehaus K."/>
            <person name="Puhler A."/>
        </authorList>
    </citation>
    <scope>NUCLEOTIDE SEQUENCE [LARGE SCALE GENOMIC DNA]</scope>
    <source>
        <strain evidence="3 4">B100</strain>
    </source>
</reference>
<dbReference type="Proteomes" id="UP000001188">
    <property type="component" value="Chromosome"/>
</dbReference>
<dbReference type="GO" id="GO:0008236">
    <property type="term" value="F:serine-type peptidase activity"/>
    <property type="evidence" value="ECO:0007669"/>
    <property type="project" value="InterPro"/>
</dbReference>
<proteinExistence type="predicted"/>
<sequence>MRHARMRWWLVGCLLLGAHAIAAAANWQLVAGGTDYQLDAAQGDVQSAEGARLRLTARTKRTAAFGAAAVQLDAVPLRGQSLALDGLLHTFSAVPGANLWMRAVDAQGKVVAFETSQAERVSGSAQPRRGIAMQIPEQANRLAIGVVLAGDGAVEVTALRLMAQPVVDAASAAAILDVAIPAIREHALQRSRIDWATREPQLRAQAASMRKADAYAAIEALIAELDDGHSALLRPSTLRDVEAHATHATVQARLLQPDVGYVAVPGLMTSSSDVRGDYQRALSAALDGMASQARCGWIIDLRQNSGGTMWPMVNGLQPLLGDHVLGYFLNADGEQTPWRARAVPPMSGVRVAQTDRPVAVLIGPNTASAGEMVAIAFRGRPATRSFGQPSAGQTTSNRTVDLPGGGVLAVASSAMQDRNAQRLDGALQPDMALDPQADAIDAAAQWLRMQRCAPAQ</sequence>
<dbReference type="PANTHER" id="PTHR32060:SF30">
    <property type="entry name" value="CARBOXY-TERMINAL PROCESSING PROTEASE CTPA"/>
    <property type="match status" value="1"/>
</dbReference>
<dbReference type="KEGG" id="xca:xcc-b100_0788"/>
<name>B0RNU4_XANCB</name>
<dbReference type="EMBL" id="AM920689">
    <property type="protein sequence ID" value="CAP50129.1"/>
    <property type="molecule type" value="Genomic_DNA"/>
</dbReference>
<organism evidence="3 4">
    <name type="scientific">Xanthomonas campestris pv. campestris (strain B100)</name>
    <dbReference type="NCBI Taxonomy" id="509169"/>
    <lineage>
        <taxon>Bacteria</taxon>
        <taxon>Pseudomonadati</taxon>
        <taxon>Pseudomonadota</taxon>
        <taxon>Gammaproteobacteria</taxon>
        <taxon>Lysobacterales</taxon>
        <taxon>Lysobacteraceae</taxon>
        <taxon>Xanthomonas</taxon>
    </lineage>
</organism>
<keyword evidence="3" id="KW-0378">Hydrolase</keyword>
<dbReference type="SMART" id="SM00245">
    <property type="entry name" value="TSPc"/>
    <property type="match status" value="1"/>
</dbReference>
<gene>
    <name evidence="3" type="ORF">XCCB100_0788</name>
</gene>
<dbReference type="GO" id="GO:0007165">
    <property type="term" value="P:signal transduction"/>
    <property type="evidence" value="ECO:0007669"/>
    <property type="project" value="TreeGrafter"/>
</dbReference>